<evidence type="ECO:0000313" key="7">
    <source>
        <dbReference type="EMBL" id="KWS03156.1"/>
    </source>
</evidence>
<keyword evidence="8" id="KW-1185">Reference proteome</keyword>
<comment type="caution">
    <text evidence="7">The sequence shown here is derived from an EMBL/GenBank/DDBJ whole genome shotgun (WGS) entry which is preliminary data.</text>
</comment>
<feature type="compositionally biased region" description="Polar residues" evidence="5">
    <location>
        <begin position="325"/>
        <end position="338"/>
    </location>
</feature>
<feature type="transmembrane region" description="Helical" evidence="6">
    <location>
        <begin position="81"/>
        <end position="99"/>
    </location>
</feature>
<feature type="transmembrane region" description="Helical" evidence="6">
    <location>
        <begin position="182"/>
        <end position="200"/>
    </location>
</feature>
<dbReference type="InterPro" id="IPR007688">
    <property type="entry name" value="Conjugal_tfr_TrbL/VirB6"/>
</dbReference>
<protein>
    <submittedName>
        <fullName evidence="7">Inner membrane protein of type IV secretion of T-DNA complex, VirB6</fullName>
    </submittedName>
</protein>
<gene>
    <name evidence="7" type="ORF">AZ78_0702</name>
</gene>
<comment type="subcellular location">
    <subcellularLocation>
        <location evidence="1">Membrane</location>
        <topology evidence="1">Multi-pass membrane protein</topology>
    </subcellularLocation>
</comment>
<proteinExistence type="predicted"/>
<feature type="compositionally biased region" description="Gly residues" evidence="5">
    <location>
        <begin position="300"/>
        <end position="315"/>
    </location>
</feature>
<evidence type="ECO:0000256" key="2">
    <source>
        <dbReference type="ARBA" id="ARBA00022692"/>
    </source>
</evidence>
<keyword evidence="3 6" id="KW-1133">Transmembrane helix</keyword>
<dbReference type="Proteomes" id="UP000023435">
    <property type="component" value="Unassembled WGS sequence"/>
</dbReference>
<evidence type="ECO:0000256" key="3">
    <source>
        <dbReference type="ARBA" id="ARBA00022989"/>
    </source>
</evidence>
<feature type="transmembrane region" description="Helical" evidence="6">
    <location>
        <begin position="265"/>
        <end position="285"/>
    </location>
</feature>
<dbReference type="GO" id="GO:0030255">
    <property type="term" value="P:protein secretion by the type IV secretion system"/>
    <property type="evidence" value="ECO:0007669"/>
    <property type="project" value="InterPro"/>
</dbReference>
<dbReference type="Pfam" id="PF04610">
    <property type="entry name" value="TrbL"/>
    <property type="match status" value="1"/>
</dbReference>
<evidence type="ECO:0000256" key="1">
    <source>
        <dbReference type="ARBA" id="ARBA00004141"/>
    </source>
</evidence>
<feature type="transmembrane region" description="Helical" evidence="6">
    <location>
        <begin position="212"/>
        <end position="245"/>
    </location>
</feature>
<feature type="region of interest" description="Disordered" evidence="5">
    <location>
        <begin position="300"/>
        <end position="372"/>
    </location>
</feature>
<evidence type="ECO:0000256" key="5">
    <source>
        <dbReference type="SAM" id="MobiDB-lite"/>
    </source>
</evidence>
<keyword evidence="2 6" id="KW-0812">Transmembrane</keyword>
<name>A0A125MME6_9GAMM</name>
<evidence type="ECO:0000256" key="4">
    <source>
        <dbReference type="ARBA" id="ARBA00023136"/>
    </source>
</evidence>
<keyword evidence="4 6" id="KW-0472">Membrane</keyword>
<organism evidence="7 8">
    <name type="scientific">Lysobacter capsici AZ78</name>
    <dbReference type="NCBI Taxonomy" id="1444315"/>
    <lineage>
        <taxon>Bacteria</taxon>
        <taxon>Pseudomonadati</taxon>
        <taxon>Pseudomonadota</taxon>
        <taxon>Gammaproteobacteria</taxon>
        <taxon>Lysobacterales</taxon>
        <taxon>Lysobacteraceae</taxon>
        <taxon>Lysobacter</taxon>
    </lineage>
</organism>
<sequence>MDLLHFKAAGLPNMVFFSEINDFLDDEIAEFAGNLLKRVASFIGFISATVVTLWIIYHGFRIVTGQSREPMMGLVVNSLRAVLIVGIAAGMAASVGSSYRTLTDGTNRVVRELMTGKDDEGSYADIDKALAIMQVAVEVIDSVDTGDDLITNQDKERALQFTGVGLGLPAIMAATALLINKIAMALILGLGPFFILCLLFDQTKQLFTKWLFYGLATMASMAFLSVMVTLAMDMIIAVGLAFWTAGWLTGGSQESLTSMAMQQGGLGLVLSALIVTAPPMAGMFFNGIMGQFSPFSAFGSGGGQAGAPPTHGGGAVNRWMGGEQGPSNTRTESPNTPNAGRPADLHHTSGSAAKTTQADVMKPADQKVVGPR</sequence>
<accession>A0A125MME6</accession>
<dbReference type="GO" id="GO:0016020">
    <property type="term" value="C:membrane"/>
    <property type="evidence" value="ECO:0007669"/>
    <property type="project" value="UniProtKB-SubCell"/>
</dbReference>
<dbReference type="AlphaFoldDB" id="A0A125MME6"/>
<reference evidence="7 8" key="1">
    <citation type="journal article" date="2014" name="Genome Announc.">
        <title>Draft Genome Sequence of Lysobacter capsici AZ78, a Bacterium Antagonistic to Plant-Pathogenic Oomycetes.</title>
        <authorList>
            <person name="Puopolo G."/>
            <person name="Sonego P."/>
            <person name="Engelen K."/>
            <person name="Pertot I."/>
        </authorList>
    </citation>
    <scope>NUCLEOTIDE SEQUENCE [LARGE SCALE GENOMIC DNA]</scope>
    <source>
        <strain evidence="7 8">AZ78</strain>
    </source>
</reference>
<feature type="transmembrane region" description="Helical" evidence="6">
    <location>
        <begin position="39"/>
        <end position="60"/>
    </location>
</feature>
<feature type="compositionally biased region" description="Polar residues" evidence="5">
    <location>
        <begin position="348"/>
        <end position="358"/>
    </location>
</feature>
<evidence type="ECO:0000313" key="8">
    <source>
        <dbReference type="Proteomes" id="UP000023435"/>
    </source>
</evidence>
<evidence type="ECO:0000256" key="6">
    <source>
        <dbReference type="SAM" id="Phobius"/>
    </source>
</evidence>
<dbReference type="EMBL" id="JAJA02000001">
    <property type="protein sequence ID" value="KWS03156.1"/>
    <property type="molecule type" value="Genomic_DNA"/>
</dbReference>